<evidence type="ECO:0000256" key="3">
    <source>
        <dbReference type="RuleBase" id="RU004019"/>
    </source>
</evidence>
<proteinExistence type="inferred from homology"/>
<evidence type="ECO:0000313" key="7">
    <source>
        <dbReference type="Proteomes" id="UP001328107"/>
    </source>
</evidence>
<dbReference type="SMART" id="SM00413">
    <property type="entry name" value="ETS"/>
    <property type="match status" value="1"/>
</dbReference>
<evidence type="ECO:0000313" key="6">
    <source>
        <dbReference type="EMBL" id="GMR58728.1"/>
    </source>
</evidence>
<dbReference type="GO" id="GO:0005634">
    <property type="term" value="C:nucleus"/>
    <property type="evidence" value="ECO:0007669"/>
    <property type="project" value="UniProtKB-SubCell"/>
</dbReference>
<reference evidence="7" key="1">
    <citation type="submission" date="2022-10" db="EMBL/GenBank/DDBJ databases">
        <title>Genome assembly of Pristionchus species.</title>
        <authorList>
            <person name="Yoshida K."/>
            <person name="Sommer R.J."/>
        </authorList>
    </citation>
    <scope>NUCLEOTIDE SEQUENCE [LARGE SCALE GENOMIC DNA]</scope>
    <source>
        <strain evidence="7">RS5460</strain>
    </source>
</reference>
<protein>
    <recommendedName>
        <fullName evidence="5">ETS domain-containing protein</fullName>
    </recommendedName>
</protein>
<dbReference type="PANTHER" id="PTHR11849">
    <property type="entry name" value="ETS"/>
    <property type="match status" value="1"/>
</dbReference>
<dbReference type="SUPFAM" id="SSF46785">
    <property type="entry name" value="Winged helix' DNA-binding domain"/>
    <property type="match status" value="1"/>
</dbReference>
<dbReference type="PROSITE" id="PS50061">
    <property type="entry name" value="ETS_DOMAIN_3"/>
    <property type="match status" value="1"/>
</dbReference>
<dbReference type="InterPro" id="IPR000418">
    <property type="entry name" value="Ets_dom"/>
</dbReference>
<organism evidence="6 7">
    <name type="scientific">Pristionchus mayeri</name>
    <dbReference type="NCBI Taxonomy" id="1317129"/>
    <lineage>
        <taxon>Eukaryota</taxon>
        <taxon>Metazoa</taxon>
        <taxon>Ecdysozoa</taxon>
        <taxon>Nematoda</taxon>
        <taxon>Chromadorea</taxon>
        <taxon>Rhabditida</taxon>
        <taxon>Rhabditina</taxon>
        <taxon>Diplogasteromorpha</taxon>
        <taxon>Diplogasteroidea</taxon>
        <taxon>Neodiplogasteridae</taxon>
        <taxon>Pristionchus</taxon>
    </lineage>
</organism>
<dbReference type="EMBL" id="BTRK01000006">
    <property type="protein sequence ID" value="GMR58728.1"/>
    <property type="molecule type" value="Genomic_DNA"/>
</dbReference>
<name>A0AAN5D8C9_9BILA</name>
<dbReference type="InterPro" id="IPR046328">
    <property type="entry name" value="ETS_fam"/>
</dbReference>
<sequence length="129" mass="14940">SGHPTVWFFLLLQLVDPTKKSMIAWTGNGLEFRIVDHDFSFNYYQISSFQISWESLKRNIRNCYQKGILKPTNSRNFSYAFLTEPSIHIGFPPKMLDIYIKLNHVNGPLTIGSPIDFPLPRSIFQGNKM</sequence>
<evidence type="ECO:0000259" key="5">
    <source>
        <dbReference type="PROSITE" id="PS50061"/>
    </source>
</evidence>
<keyword evidence="4" id="KW-0732">Signal</keyword>
<comment type="subcellular location">
    <subcellularLocation>
        <location evidence="3">Nucleus</location>
    </subcellularLocation>
</comment>
<dbReference type="Gene3D" id="1.10.10.10">
    <property type="entry name" value="Winged helix-like DNA-binding domain superfamily/Winged helix DNA-binding domain"/>
    <property type="match status" value="1"/>
</dbReference>
<keyword evidence="7" id="KW-1185">Reference proteome</keyword>
<feature type="signal peptide" evidence="4">
    <location>
        <begin position="1"/>
        <end position="20"/>
    </location>
</feature>
<feature type="non-terminal residue" evidence="6">
    <location>
        <position position="129"/>
    </location>
</feature>
<feature type="chain" id="PRO_5042996585" description="ETS domain-containing protein" evidence="4">
    <location>
        <begin position="21"/>
        <end position="129"/>
    </location>
</feature>
<feature type="non-terminal residue" evidence="6">
    <location>
        <position position="1"/>
    </location>
</feature>
<accession>A0AAN5D8C9</accession>
<keyword evidence="2 3" id="KW-0238">DNA-binding</keyword>
<dbReference type="GO" id="GO:0000981">
    <property type="term" value="F:DNA-binding transcription factor activity, RNA polymerase II-specific"/>
    <property type="evidence" value="ECO:0007669"/>
    <property type="project" value="TreeGrafter"/>
</dbReference>
<comment type="caution">
    <text evidence="6">The sequence shown here is derived from an EMBL/GenBank/DDBJ whole genome shotgun (WGS) entry which is preliminary data.</text>
</comment>
<dbReference type="AlphaFoldDB" id="A0AAN5D8C9"/>
<evidence type="ECO:0000256" key="1">
    <source>
        <dbReference type="ARBA" id="ARBA00005562"/>
    </source>
</evidence>
<feature type="domain" description="ETS" evidence="5">
    <location>
        <begin position="4"/>
        <end position="82"/>
    </location>
</feature>
<dbReference type="InterPro" id="IPR036390">
    <property type="entry name" value="WH_DNA-bd_sf"/>
</dbReference>
<dbReference type="InterPro" id="IPR036388">
    <property type="entry name" value="WH-like_DNA-bd_sf"/>
</dbReference>
<evidence type="ECO:0000256" key="4">
    <source>
        <dbReference type="SAM" id="SignalP"/>
    </source>
</evidence>
<dbReference type="PANTHER" id="PTHR11849:SF282">
    <property type="entry name" value="ETV5-RELATED PROTEIN ETS96B"/>
    <property type="match status" value="1"/>
</dbReference>
<gene>
    <name evidence="6" type="ORF">PMAYCL1PPCAC_28923</name>
</gene>
<comment type="similarity">
    <text evidence="1 3">Belongs to the ETS family.</text>
</comment>
<dbReference type="Pfam" id="PF00178">
    <property type="entry name" value="Ets"/>
    <property type="match status" value="1"/>
</dbReference>
<dbReference type="GO" id="GO:0030154">
    <property type="term" value="P:cell differentiation"/>
    <property type="evidence" value="ECO:0007669"/>
    <property type="project" value="TreeGrafter"/>
</dbReference>
<evidence type="ECO:0000256" key="2">
    <source>
        <dbReference type="ARBA" id="ARBA00023125"/>
    </source>
</evidence>
<dbReference type="GO" id="GO:0043565">
    <property type="term" value="F:sequence-specific DNA binding"/>
    <property type="evidence" value="ECO:0007669"/>
    <property type="project" value="InterPro"/>
</dbReference>
<keyword evidence="3" id="KW-0539">Nucleus</keyword>
<dbReference type="Proteomes" id="UP001328107">
    <property type="component" value="Unassembled WGS sequence"/>
</dbReference>